<dbReference type="PANTHER" id="PTHR30185:SF15">
    <property type="entry name" value="CRYPTIC BETA-GLUCOSIDE BGL OPERON ANTITERMINATOR"/>
    <property type="match status" value="1"/>
</dbReference>
<reference evidence="3 4" key="1">
    <citation type="journal article" date="2021" name="ISME Commun">
        <title>Automated analysis of genomic sequences facilitates high-throughput and comprehensive description of bacteria.</title>
        <authorList>
            <person name="Hitch T.C.A."/>
        </authorList>
    </citation>
    <scope>NUCLEOTIDE SEQUENCE [LARGE SCALE GENOMIC DNA]</scope>
    <source>
        <strain evidence="3 4">Sanger_19</strain>
    </source>
</reference>
<proteinExistence type="predicted"/>
<keyword evidence="4" id="KW-1185">Reference proteome</keyword>
<dbReference type="InterPro" id="IPR011608">
    <property type="entry name" value="PRD"/>
</dbReference>
<dbReference type="InterPro" id="IPR036650">
    <property type="entry name" value="CAT_RNA-bd_dom_sf"/>
</dbReference>
<keyword evidence="1" id="KW-0677">Repeat</keyword>
<dbReference type="SUPFAM" id="SSF50151">
    <property type="entry name" value="SacY-like RNA-binding domain"/>
    <property type="match status" value="1"/>
</dbReference>
<feature type="domain" description="PRD" evidence="2">
    <location>
        <begin position="63"/>
        <end position="168"/>
    </location>
</feature>
<dbReference type="Proteomes" id="UP001209666">
    <property type="component" value="Unassembled WGS sequence"/>
</dbReference>
<evidence type="ECO:0000313" key="4">
    <source>
        <dbReference type="Proteomes" id="UP001209666"/>
    </source>
</evidence>
<dbReference type="Gene3D" id="2.30.24.10">
    <property type="entry name" value="CAT RNA-binding domain"/>
    <property type="match status" value="1"/>
</dbReference>
<evidence type="ECO:0000313" key="3">
    <source>
        <dbReference type="EMBL" id="MCU6718162.1"/>
    </source>
</evidence>
<sequence length="273" mass="32390">MIKIEQPFNNNVVMGWDRKHGEVVIVGKGIGFHAKKGDIIDESKIQKIFVANENEKLVDLIRQISPEYLELVEDIFYKARTEYNFSPEEQNTLALMDHIQFAVKRLKEGIQLDNPFTTEVRQFYQNEWKLGLYARERIKELFHVVIPDEEVGYIAMHLIASEFQQDRRMVNKVFQVIDIALDYIKKEYLTDVDENSLSYTRLVTHVKYFAQRYVEDKESTKEDELMKKTVREVFHEEVDCIERLSDLLYDKFGRHITNSEGNYLVLHLRNCKE</sequence>
<evidence type="ECO:0000259" key="2">
    <source>
        <dbReference type="PROSITE" id="PS51372"/>
    </source>
</evidence>
<dbReference type="SUPFAM" id="SSF63520">
    <property type="entry name" value="PTS-regulatory domain, PRD"/>
    <property type="match status" value="2"/>
</dbReference>
<dbReference type="PANTHER" id="PTHR30185">
    <property type="entry name" value="CRYPTIC BETA-GLUCOSIDE BGL OPERON ANTITERMINATOR"/>
    <property type="match status" value="1"/>
</dbReference>
<gene>
    <name evidence="3" type="ORF">OCV43_12970</name>
</gene>
<evidence type="ECO:0000256" key="1">
    <source>
        <dbReference type="ARBA" id="ARBA00022737"/>
    </source>
</evidence>
<comment type="caution">
    <text evidence="3">The sequence shown here is derived from an EMBL/GenBank/DDBJ whole genome shotgun (WGS) entry which is preliminary data.</text>
</comment>
<dbReference type="EMBL" id="JAOQKI010000026">
    <property type="protein sequence ID" value="MCU6718162.1"/>
    <property type="molecule type" value="Genomic_DNA"/>
</dbReference>
<dbReference type="InterPro" id="IPR050661">
    <property type="entry name" value="BglG_antiterminators"/>
</dbReference>
<dbReference type="SMART" id="SM01061">
    <property type="entry name" value="CAT_RBD"/>
    <property type="match status" value="1"/>
</dbReference>
<dbReference type="RefSeq" id="WP_199534395.1">
    <property type="nucleotide sequence ID" value="NZ_JAOQKI010000026.1"/>
</dbReference>
<dbReference type="Pfam" id="PF03123">
    <property type="entry name" value="CAT_RBD"/>
    <property type="match status" value="1"/>
</dbReference>
<accession>A0ABT2SGI0</accession>
<dbReference type="PROSITE" id="PS51372">
    <property type="entry name" value="PRD_2"/>
    <property type="match status" value="2"/>
</dbReference>
<protein>
    <submittedName>
        <fullName evidence="3">PRD domain-containing protein</fullName>
    </submittedName>
</protein>
<organism evidence="3 4">
    <name type="scientific">Roseburia amylophila</name>
    <dbReference type="NCBI Taxonomy" id="2981794"/>
    <lineage>
        <taxon>Bacteria</taxon>
        <taxon>Bacillati</taxon>
        <taxon>Bacillota</taxon>
        <taxon>Clostridia</taxon>
        <taxon>Lachnospirales</taxon>
        <taxon>Lachnospiraceae</taxon>
        <taxon>Roseburia</taxon>
    </lineage>
</organism>
<dbReference type="Pfam" id="PF00874">
    <property type="entry name" value="PRD"/>
    <property type="match status" value="2"/>
</dbReference>
<dbReference type="Gene3D" id="1.10.1790.10">
    <property type="entry name" value="PRD domain"/>
    <property type="match status" value="2"/>
</dbReference>
<dbReference type="InterPro" id="IPR036634">
    <property type="entry name" value="PRD_sf"/>
</dbReference>
<feature type="domain" description="PRD" evidence="2">
    <location>
        <begin position="169"/>
        <end position="273"/>
    </location>
</feature>
<dbReference type="InterPro" id="IPR004341">
    <property type="entry name" value="CAT_RNA-bd_dom"/>
</dbReference>
<name>A0ABT2SGI0_9FIRM</name>